<accession>A0ABU7CP59</accession>
<protein>
    <submittedName>
        <fullName evidence="1">Uncharacterized protein</fullName>
    </submittedName>
</protein>
<evidence type="ECO:0000313" key="2">
    <source>
        <dbReference type="Proteomes" id="UP001352852"/>
    </source>
</evidence>
<dbReference type="EMBL" id="JAHUTJ010001534">
    <property type="protein sequence ID" value="MED6264741.1"/>
    <property type="molecule type" value="Genomic_DNA"/>
</dbReference>
<evidence type="ECO:0000313" key="1">
    <source>
        <dbReference type="EMBL" id="MED6264741.1"/>
    </source>
</evidence>
<reference evidence="1 2" key="1">
    <citation type="submission" date="2021-06" db="EMBL/GenBank/DDBJ databases">
        <authorList>
            <person name="Palmer J.M."/>
        </authorList>
    </citation>
    <scope>NUCLEOTIDE SEQUENCE [LARGE SCALE GENOMIC DNA]</scope>
    <source>
        <strain evidence="1 2">CL_MEX2019</strain>
        <tissue evidence="1">Muscle</tissue>
    </source>
</reference>
<keyword evidence="2" id="KW-1185">Reference proteome</keyword>
<comment type="caution">
    <text evidence="1">The sequence shown here is derived from an EMBL/GenBank/DDBJ whole genome shotgun (WGS) entry which is preliminary data.</text>
</comment>
<name>A0ABU7CP59_9TELE</name>
<sequence>MGPRHLLTIDQQYLVIVRLQTGCSRMEGTTELRGSQSHQQVATEIQNDAPAHPGCNSREQLLETGVPQMENPALCPDPRPIETPWDQLSCHLEAGNSVPQNHNDLRVTL</sequence>
<proteinExistence type="predicted"/>
<organism evidence="1 2">
    <name type="scientific">Characodon lateralis</name>
    <dbReference type="NCBI Taxonomy" id="208331"/>
    <lineage>
        <taxon>Eukaryota</taxon>
        <taxon>Metazoa</taxon>
        <taxon>Chordata</taxon>
        <taxon>Craniata</taxon>
        <taxon>Vertebrata</taxon>
        <taxon>Euteleostomi</taxon>
        <taxon>Actinopterygii</taxon>
        <taxon>Neopterygii</taxon>
        <taxon>Teleostei</taxon>
        <taxon>Neoteleostei</taxon>
        <taxon>Acanthomorphata</taxon>
        <taxon>Ovalentaria</taxon>
        <taxon>Atherinomorphae</taxon>
        <taxon>Cyprinodontiformes</taxon>
        <taxon>Goodeidae</taxon>
        <taxon>Characodon</taxon>
    </lineage>
</organism>
<dbReference type="Proteomes" id="UP001352852">
    <property type="component" value="Unassembled WGS sequence"/>
</dbReference>
<gene>
    <name evidence="1" type="ORF">CHARACLAT_017916</name>
</gene>